<feature type="domain" description="WDR59/RTC1-like RING zinc finger" evidence="4">
    <location>
        <begin position="868"/>
        <end position="916"/>
    </location>
</feature>
<keyword evidence="2" id="KW-0677">Repeat</keyword>
<name>A0A7R9B5W2_TIMSH</name>
<sequence>MKEVWDLSVKPTLEYVVPTIASVGFIKWRPQRKFHIASCALVVDCGVNVWDVRRPYIPYAAFTEHKDVATGVAWRGDPHVFLSTSRDHTLYHHVFQDATRPADKANPQGIALSCRMDVSHAYRVHGTFGQTKTLFNTCTREHSGKQRHCSTPMPGNIRTNKDIVQHLYQGTFGQTKTLFNTSTREHSRNKDIVQHLYQGTFGQTKTLFNTSTREHSRNKDIVQHLYQGTFGQTKTLFNTFTRERLSKQRHCSTPVPGNIRETKTLFNTCTRERLGKQRHCSTPVPGNVRETKTLFNTRARERLVKQRHCLTSVPGNVWANKDCQGSFGQTKKVPTHNEKFYHSSSLMHRFTTKNSREVHNIEECARRYIIAGRPLPEMCDHNAAVAKDMGRNQALLYGRREQVKRCFSFFRVLNLVYLRNVRPFVVVVLLFQLVCLQFRSPASTIFPVCVSSSKSCVGNVACGGLYIALLSSMKCKQEHSVRALLVKVRQEFNRWHYNNLFNACAREQSNNSSDSVYVHSLSNNSSDSVYVYSLTNNSSDSVYVYSLSNNSSISLLWSIIKTLYSTNYKSGEFGQQTPSGTASREDPGTLQEPLGAPAGDGDQCSLIGGGGDTPGAASAGEDDTETDETPEQHFNNGRLNLGGHFSSSGFVGPQGDFFFGDGELDPMGIEFDNCSDSLLGLNISNMPLEIDNMDWTLPTEAFPLRHEIQDRSPPPEQFPNHGSPDLNEQGLQAVVVEDQPSSLLCVTSLPRLNSWDPTAVMVDMLKHHSSLGDVQTSACVLLVMGDRRRTLTTLDEAVQEHWLLAYIDILFRLQLWDVTTKVIQLAWIPMVCQLNQQSTTVYTGCSRCNKPLLRSGWICDRCHTSECASCSVCHKVVRGMYVWCQGCSHGGHLAHMQEWWEKGNKQCPAGCGHVCEYS</sequence>
<dbReference type="CDD" id="cd16693">
    <property type="entry name" value="mRING-H2-C3H3C2_WDR24"/>
    <property type="match status" value="1"/>
</dbReference>
<evidence type="ECO:0000313" key="5">
    <source>
        <dbReference type="EMBL" id="CAD7266562.1"/>
    </source>
</evidence>
<reference evidence="5" key="1">
    <citation type="submission" date="2020-11" db="EMBL/GenBank/DDBJ databases">
        <authorList>
            <person name="Tran Van P."/>
        </authorList>
    </citation>
    <scope>NUCLEOTIDE SEQUENCE</scope>
</reference>
<dbReference type="InterPro" id="IPR049566">
    <property type="entry name" value="WDR59_RTC1-like_RING_Znf"/>
</dbReference>
<dbReference type="InterPro" id="IPR036322">
    <property type="entry name" value="WD40_repeat_dom_sf"/>
</dbReference>
<accession>A0A7R9B5W2</accession>
<dbReference type="AlphaFoldDB" id="A0A7R9B5W2"/>
<dbReference type="Pfam" id="PF17120">
    <property type="entry name" value="zf-RING_16"/>
    <property type="match status" value="1"/>
</dbReference>
<dbReference type="InterPro" id="IPR037590">
    <property type="entry name" value="WDR24"/>
</dbReference>
<dbReference type="GO" id="GO:1904263">
    <property type="term" value="P:positive regulation of TORC1 signaling"/>
    <property type="evidence" value="ECO:0007669"/>
    <property type="project" value="TreeGrafter"/>
</dbReference>
<evidence type="ECO:0000256" key="2">
    <source>
        <dbReference type="ARBA" id="ARBA00022737"/>
    </source>
</evidence>
<dbReference type="Gene3D" id="2.130.10.10">
    <property type="entry name" value="YVTN repeat-like/Quinoprotein amine dehydrogenase"/>
    <property type="match status" value="1"/>
</dbReference>
<feature type="compositionally biased region" description="Polar residues" evidence="3">
    <location>
        <begin position="571"/>
        <end position="582"/>
    </location>
</feature>
<dbReference type="PANTHER" id="PTHR46200">
    <property type="entry name" value="GATOR COMPLEX PROTEIN WDR24"/>
    <property type="match status" value="1"/>
</dbReference>
<dbReference type="GO" id="GO:0034198">
    <property type="term" value="P:cellular response to amino acid starvation"/>
    <property type="evidence" value="ECO:0007669"/>
    <property type="project" value="TreeGrafter"/>
</dbReference>
<dbReference type="GO" id="GO:0005829">
    <property type="term" value="C:cytosol"/>
    <property type="evidence" value="ECO:0007669"/>
    <property type="project" value="TreeGrafter"/>
</dbReference>
<proteinExistence type="predicted"/>
<keyword evidence="1" id="KW-0853">WD repeat</keyword>
<dbReference type="GO" id="GO:0016239">
    <property type="term" value="P:positive regulation of macroautophagy"/>
    <property type="evidence" value="ECO:0007669"/>
    <property type="project" value="TreeGrafter"/>
</dbReference>
<dbReference type="GO" id="GO:0061700">
    <property type="term" value="C:GATOR2 complex"/>
    <property type="evidence" value="ECO:0007669"/>
    <property type="project" value="TreeGrafter"/>
</dbReference>
<evidence type="ECO:0000256" key="3">
    <source>
        <dbReference type="SAM" id="MobiDB-lite"/>
    </source>
</evidence>
<dbReference type="InterPro" id="IPR015943">
    <property type="entry name" value="WD40/YVTN_repeat-like_dom_sf"/>
</dbReference>
<evidence type="ECO:0000256" key="1">
    <source>
        <dbReference type="ARBA" id="ARBA00022574"/>
    </source>
</evidence>
<gene>
    <name evidence="5" type="ORF">TSIB3V08_LOCUS10578</name>
</gene>
<feature type="region of interest" description="Disordered" evidence="3">
    <location>
        <begin position="571"/>
        <end position="638"/>
    </location>
</feature>
<dbReference type="EMBL" id="OC007216">
    <property type="protein sequence ID" value="CAD7266562.1"/>
    <property type="molecule type" value="Genomic_DNA"/>
</dbReference>
<organism evidence="5">
    <name type="scientific">Timema shepardi</name>
    <name type="common">Walking stick</name>
    <dbReference type="NCBI Taxonomy" id="629360"/>
    <lineage>
        <taxon>Eukaryota</taxon>
        <taxon>Metazoa</taxon>
        <taxon>Ecdysozoa</taxon>
        <taxon>Arthropoda</taxon>
        <taxon>Hexapoda</taxon>
        <taxon>Insecta</taxon>
        <taxon>Pterygota</taxon>
        <taxon>Neoptera</taxon>
        <taxon>Polyneoptera</taxon>
        <taxon>Phasmatodea</taxon>
        <taxon>Timematodea</taxon>
        <taxon>Timematoidea</taxon>
        <taxon>Timematidae</taxon>
        <taxon>Timema</taxon>
    </lineage>
</organism>
<evidence type="ECO:0000259" key="4">
    <source>
        <dbReference type="Pfam" id="PF17120"/>
    </source>
</evidence>
<dbReference type="PANTHER" id="PTHR46200:SF1">
    <property type="entry name" value="GATOR COMPLEX PROTEIN WDR24"/>
    <property type="match status" value="1"/>
</dbReference>
<protein>
    <recommendedName>
        <fullName evidence="4">WDR59/RTC1-like RING zinc finger domain-containing protein</fullName>
    </recommendedName>
</protein>
<dbReference type="GO" id="GO:0005774">
    <property type="term" value="C:vacuolar membrane"/>
    <property type="evidence" value="ECO:0007669"/>
    <property type="project" value="TreeGrafter"/>
</dbReference>
<dbReference type="SUPFAM" id="SSF50978">
    <property type="entry name" value="WD40 repeat-like"/>
    <property type="match status" value="1"/>
</dbReference>
<feature type="compositionally biased region" description="Acidic residues" evidence="3">
    <location>
        <begin position="620"/>
        <end position="629"/>
    </location>
</feature>